<evidence type="ECO:0008006" key="3">
    <source>
        <dbReference type="Google" id="ProtNLM"/>
    </source>
</evidence>
<accession>A0A4Y6UW65</accession>
<name>A0A4Y6UW65_SACBS</name>
<dbReference type="EMBL" id="CP041217">
    <property type="protein sequence ID" value="QDH21992.1"/>
    <property type="molecule type" value="Genomic_DNA"/>
</dbReference>
<dbReference type="Proteomes" id="UP000316968">
    <property type="component" value="Chromosome"/>
</dbReference>
<organism evidence="1 2">
    <name type="scientific">Saccharibacillus brassicae</name>
    <dbReference type="NCBI Taxonomy" id="2583377"/>
    <lineage>
        <taxon>Bacteria</taxon>
        <taxon>Bacillati</taxon>
        <taxon>Bacillota</taxon>
        <taxon>Bacilli</taxon>
        <taxon>Bacillales</taxon>
        <taxon>Paenibacillaceae</taxon>
        <taxon>Saccharibacillus</taxon>
    </lineage>
</organism>
<protein>
    <recommendedName>
        <fullName evidence="3">Lipoprotein</fullName>
    </recommendedName>
</protein>
<proteinExistence type="predicted"/>
<dbReference type="AlphaFoldDB" id="A0A4Y6UW65"/>
<evidence type="ECO:0000313" key="1">
    <source>
        <dbReference type="EMBL" id="QDH21992.1"/>
    </source>
</evidence>
<dbReference type="OrthoDB" id="2665491at2"/>
<keyword evidence="2" id="KW-1185">Reference proteome</keyword>
<reference evidence="1 2" key="1">
    <citation type="submission" date="2019-06" db="EMBL/GenBank/DDBJ databases">
        <title>Saccharibacillus brassicae sp. nov., an endophytic bacterium isolated from Chinese cabbage seeds (Brassica pekinensis).</title>
        <authorList>
            <person name="Jiang L."/>
            <person name="Lee J."/>
            <person name="Kim S.W."/>
        </authorList>
    </citation>
    <scope>NUCLEOTIDE SEQUENCE [LARGE SCALE GENOMIC DNA]</scope>
    <source>
        <strain evidence="2">KCTC 43072 / ATSA2</strain>
    </source>
</reference>
<dbReference type="RefSeq" id="WP_141448536.1">
    <property type="nucleotide sequence ID" value="NZ_CP041217.1"/>
</dbReference>
<dbReference type="PROSITE" id="PS51257">
    <property type="entry name" value="PROKAR_LIPOPROTEIN"/>
    <property type="match status" value="1"/>
</dbReference>
<sequence>MDKRKAWLGIAAGVWISVSVGCGRAEPEFETRAFTEQDMCVVKSEESEPRICYKVSREDAERAIGSAAGEDSLGGVTYEGGIRVFYREDQVAAIDLLEDSLGVYRTARNSGCPEKS</sequence>
<dbReference type="KEGG" id="saca:FFV09_14770"/>
<evidence type="ECO:0000313" key="2">
    <source>
        <dbReference type="Proteomes" id="UP000316968"/>
    </source>
</evidence>
<gene>
    <name evidence="1" type="ORF">FFV09_14770</name>
</gene>